<dbReference type="CDD" id="cd10449">
    <property type="entry name" value="GIY-YIG_SLX1_like"/>
    <property type="match status" value="1"/>
</dbReference>
<dbReference type="PROSITE" id="PS50164">
    <property type="entry name" value="GIY_YIG"/>
    <property type="match status" value="1"/>
</dbReference>
<evidence type="ECO:0000313" key="3">
    <source>
        <dbReference type="EMBL" id="PIR94550.1"/>
    </source>
</evidence>
<dbReference type="InterPro" id="IPR035901">
    <property type="entry name" value="GIY-YIG_endonuc_sf"/>
</dbReference>
<dbReference type="SUPFAM" id="SSF82771">
    <property type="entry name" value="GIY-YIG endonuclease"/>
    <property type="match status" value="1"/>
</dbReference>
<reference evidence="4" key="1">
    <citation type="submission" date="2017-09" db="EMBL/GenBank/DDBJ databases">
        <title>Depth-based differentiation of microbial function through sediment-hosted aquifers and enrichment of novel symbionts in the deep terrestrial subsurface.</title>
        <authorList>
            <person name="Probst A.J."/>
            <person name="Ladd B."/>
            <person name="Jarett J.K."/>
            <person name="Geller-Mcgrath D.E."/>
            <person name="Sieber C.M.K."/>
            <person name="Emerson J.B."/>
            <person name="Anantharaman K."/>
            <person name="Thomas B.C."/>
            <person name="Malmstrom R."/>
            <person name="Stieglmeier M."/>
            <person name="Klingl A."/>
            <person name="Woyke T."/>
            <person name="Ryan C.M."/>
            <person name="Banfield J.F."/>
        </authorList>
    </citation>
    <scope>NUCLEOTIDE SEQUENCE [LARGE SCALE GENOMIC DNA]</scope>
</reference>
<accession>A0A2H0V876</accession>
<dbReference type="InterPro" id="IPR000305">
    <property type="entry name" value="GIY-YIG_endonuc"/>
</dbReference>
<gene>
    <name evidence="3" type="ORF">COT97_00715</name>
</gene>
<name>A0A2H0V876_9BACT</name>
<comment type="caution">
    <text evidence="3">The sequence shown here is derived from an EMBL/GenBank/DDBJ whole genome shotgun (WGS) entry which is preliminary data.</text>
</comment>
<sequence>MFFIYVIKSIRYGTRYIGSTKDIGVRIIEHNNGRCRYTKGRKPWILVYSEKYKTRNEAMKRERFLKSGQGRKYLDKVIID</sequence>
<dbReference type="InterPro" id="IPR050190">
    <property type="entry name" value="UPF0213_domain"/>
</dbReference>
<dbReference type="EMBL" id="PFAP01000003">
    <property type="protein sequence ID" value="PIR94550.1"/>
    <property type="molecule type" value="Genomic_DNA"/>
</dbReference>
<evidence type="ECO:0000256" key="1">
    <source>
        <dbReference type="ARBA" id="ARBA00007435"/>
    </source>
</evidence>
<dbReference type="PANTHER" id="PTHR34477:SF1">
    <property type="entry name" value="UPF0213 PROTEIN YHBQ"/>
    <property type="match status" value="1"/>
</dbReference>
<dbReference type="Pfam" id="PF01541">
    <property type="entry name" value="GIY-YIG"/>
    <property type="match status" value="1"/>
</dbReference>
<dbReference type="PANTHER" id="PTHR34477">
    <property type="entry name" value="UPF0213 PROTEIN YHBQ"/>
    <property type="match status" value="1"/>
</dbReference>
<dbReference type="GO" id="GO:0004519">
    <property type="term" value="F:endonuclease activity"/>
    <property type="evidence" value="ECO:0007669"/>
    <property type="project" value="UniProtKB-KW"/>
</dbReference>
<organism evidence="3 4">
    <name type="scientific">Candidatus Falkowbacteria bacterium CG10_big_fil_rev_8_21_14_0_10_39_11</name>
    <dbReference type="NCBI Taxonomy" id="1974565"/>
    <lineage>
        <taxon>Bacteria</taxon>
        <taxon>Candidatus Falkowiibacteriota</taxon>
    </lineage>
</organism>
<feature type="domain" description="GIY-YIG" evidence="2">
    <location>
        <begin position="1"/>
        <end position="75"/>
    </location>
</feature>
<keyword evidence="3" id="KW-0540">Nuclease</keyword>
<proteinExistence type="inferred from homology"/>
<dbReference type="AlphaFoldDB" id="A0A2H0V876"/>
<dbReference type="Proteomes" id="UP000229901">
    <property type="component" value="Unassembled WGS sequence"/>
</dbReference>
<dbReference type="Gene3D" id="3.40.1440.10">
    <property type="entry name" value="GIY-YIG endonuclease"/>
    <property type="match status" value="1"/>
</dbReference>
<comment type="similarity">
    <text evidence="1">Belongs to the UPF0213 family.</text>
</comment>
<protein>
    <submittedName>
        <fullName evidence="3">Endonuclease</fullName>
    </submittedName>
</protein>
<evidence type="ECO:0000259" key="2">
    <source>
        <dbReference type="PROSITE" id="PS50164"/>
    </source>
</evidence>
<evidence type="ECO:0000313" key="4">
    <source>
        <dbReference type="Proteomes" id="UP000229901"/>
    </source>
</evidence>
<keyword evidence="3" id="KW-0255">Endonuclease</keyword>
<keyword evidence="3" id="KW-0378">Hydrolase</keyword>